<protein>
    <submittedName>
        <fullName evidence="1">Uncharacterized protein</fullName>
    </submittedName>
</protein>
<sequence>MNHLPLLPLLPLLQALATAKREGKNAAAKDVTAAASAGSNL</sequence>
<dbReference type="Proteomes" id="UP001168694">
    <property type="component" value="Unassembled WGS sequence"/>
</dbReference>
<comment type="caution">
    <text evidence="1">The sequence shown here is derived from an EMBL/GenBank/DDBJ whole genome shotgun (WGS) entry which is preliminary data.</text>
</comment>
<name>A0ABT8E2U3_9BACL</name>
<evidence type="ECO:0000313" key="2">
    <source>
        <dbReference type="Proteomes" id="UP001168694"/>
    </source>
</evidence>
<gene>
    <name evidence="1" type="ORF">QYF49_04095</name>
</gene>
<reference evidence="1" key="1">
    <citation type="submission" date="2023-06" db="EMBL/GenBank/DDBJ databases">
        <title>Draft Genome Sequences of Representative Paenibacillus Polymyxa, Bacillus cereus, Fictibacillus sp., and Brevibacillus agri Strains Isolated from Amazonian Dark Earth.</title>
        <authorList>
            <person name="Pellegrinetti T.A."/>
            <person name="Cunha I.C.M."/>
            <person name="Chaves M.G."/>
            <person name="Freitas A.S."/>
            <person name="Silva A.V.R."/>
            <person name="Tsai S.M."/>
            <person name="Mendes L.W."/>
        </authorList>
    </citation>
    <scope>NUCLEOTIDE SEQUENCE</scope>
    <source>
        <strain evidence="1">CENA-BCM004</strain>
    </source>
</reference>
<keyword evidence="2" id="KW-1185">Reference proteome</keyword>
<dbReference type="EMBL" id="JAUHLN010000001">
    <property type="protein sequence ID" value="MDN4072211.1"/>
    <property type="molecule type" value="Genomic_DNA"/>
</dbReference>
<dbReference type="RefSeq" id="WP_290398338.1">
    <property type="nucleotide sequence ID" value="NZ_JAUHLN010000001.1"/>
</dbReference>
<evidence type="ECO:0000313" key="1">
    <source>
        <dbReference type="EMBL" id="MDN4072211.1"/>
    </source>
</evidence>
<proteinExistence type="predicted"/>
<organism evidence="1 2">
    <name type="scientific">Fictibacillus terranigra</name>
    <dbReference type="NCBI Taxonomy" id="3058424"/>
    <lineage>
        <taxon>Bacteria</taxon>
        <taxon>Bacillati</taxon>
        <taxon>Bacillota</taxon>
        <taxon>Bacilli</taxon>
        <taxon>Bacillales</taxon>
        <taxon>Fictibacillaceae</taxon>
        <taxon>Fictibacillus</taxon>
    </lineage>
</organism>
<accession>A0ABT8E2U3</accession>